<dbReference type="PRINTS" id="PR00344">
    <property type="entry name" value="BCTRLSENSOR"/>
</dbReference>
<dbReference type="PROSITE" id="PS50109">
    <property type="entry name" value="HIS_KIN"/>
    <property type="match status" value="1"/>
</dbReference>
<dbReference type="Gene3D" id="3.30.450.20">
    <property type="entry name" value="PAS domain"/>
    <property type="match status" value="1"/>
</dbReference>
<evidence type="ECO:0000256" key="7">
    <source>
        <dbReference type="ARBA" id="ARBA00022840"/>
    </source>
</evidence>
<evidence type="ECO:0000313" key="14">
    <source>
        <dbReference type="Proteomes" id="UP000322876"/>
    </source>
</evidence>
<dbReference type="Proteomes" id="UP000322876">
    <property type="component" value="Unassembled WGS sequence"/>
</dbReference>
<dbReference type="InterPro" id="IPR036890">
    <property type="entry name" value="HATPase_C_sf"/>
</dbReference>
<feature type="modified residue" description="4-aspartylphosphate" evidence="9">
    <location>
        <position position="52"/>
    </location>
</feature>
<dbReference type="Gene3D" id="3.40.50.2300">
    <property type="match status" value="1"/>
</dbReference>
<reference evidence="13 14" key="1">
    <citation type="submission" date="2019-06" db="EMBL/GenBank/DDBJ databases">
        <title>Genomic insights into carbon and energy metabolism of Deferribacter autotrophicus revealed new metabolic traits in the phylum Deferribacteres.</title>
        <authorList>
            <person name="Slobodkin A.I."/>
            <person name="Slobodkina G.B."/>
            <person name="Allioux M."/>
            <person name="Alain K."/>
            <person name="Jebbar M."/>
            <person name="Shadrin V."/>
            <person name="Kublanov I.V."/>
            <person name="Toshchakov S.V."/>
            <person name="Bonch-Osmolovskaya E.A."/>
        </authorList>
    </citation>
    <scope>NUCLEOTIDE SEQUENCE [LARGE SCALE GENOMIC DNA]</scope>
    <source>
        <strain evidence="13 14">SL50</strain>
    </source>
</reference>
<evidence type="ECO:0000256" key="5">
    <source>
        <dbReference type="ARBA" id="ARBA00022741"/>
    </source>
</evidence>
<dbReference type="Pfam" id="PF02518">
    <property type="entry name" value="HATPase_c"/>
    <property type="match status" value="1"/>
</dbReference>
<keyword evidence="10" id="KW-0175">Coiled coil</keyword>
<dbReference type="SUPFAM" id="SSF55874">
    <property type="entry name" value="ATPase domain of HSP90 chaperone/DNA topoisomerase II/histidine kinase"/>
    <property type="match status" value="1"/>
</dbReference>
<gene>
    <name evidence="13" type="ORF">FHQ18_01495</name>
</gene>
<keyword evidence="4" id="KW-0808">Transferase</keyword>
<dbReference type="PANTHER" id="PTHR43065">
    <property type="entry name" value="SENSOR HISTIDINE KINASE"/>
    <property type="match status" value="1"/>
</dbReference>
<dbReference type="InterPro" id="IPR005467">
    <property type="entry name" value="His_kinase_dom"/>
</dbReference>
<dbReference type="InterPro" id="IPR004358">
    <property type="entry name" value="Sig_transdc_His_kin-like_C"/>
</dbReference>
<evidence type="ECO:0000256" key="8">
    <source>
        <dbReference type="ARBA" id="ARBA00023012"/>
    </source>
</evidence>
<dbReference type="InterPro" id="IPR001789">
    <property type="entry name" value="Sig_transdc_resp-reg_receiver"/>
</dbReference>
<keyword evidence="6" id="KW-0418">Kinase</keyword>
<dbReference type="Pfam" id="PF00512">
    <property type="entry name" value="HisKA"/>
    <property type="match status" value="1"/>
</dbReference>
<dbReference type="Gene3D" id="3.30.565.10">
    <property type="entry name" value="Histidine kinase-like ATPase, C-terminal domain"/>
    <property type="match status" value="1"/>
</dbReference>
<dbReference type="Pfam" id="PF00072">
    <property type="entry name" value="Response_reg"/>
    <property type="match status" value="1"/>
</dbReference>
<dbReference type="InterPro" id="IPR011006">
    <property type="entry name" value="CheY-like_superfamily"/>
</dbReference>
<feature type="domain" description="Histidine kinase" evidence="11">
    <location>
        <begin position="286"/>
        <end position="495"/>
    </location>
</feature>
<dbReference type="PROSITE" id="PS50110">
    <property type="entry name" value="RESPONSE_REGULATORY"/>
    <property type="match status" value="1"/>
</dbReference>
<keyword evidence="7" id="KW-0067">ATP-binding</keyword>
<dbReference type="SMART" id="SM00448">
    <property type="entry name" value="REC"/>
    <property type="match status" value="1"/>
</dbReference>
<dbReference type="Gene3D" id="1.10.287.130">
    <property type="match status" value="1"/>
</dbReference>
<dbReference type="OrthoDB" id="8872837at2"/>
<evidence type="ECO:0000259" key="12">
    <source>
        <dbReference type="PROSITE" id="PS50110"/>
    </source>
</evidence>
<evidence type="ECO:0000256" key="1">
    <source>
        <dbReference type="ARBA" id="ARBA00000085"/>
    </source>
</evidence>
<dbReference type="PANTHER" id="PTHR43065:SF10">
    <property type="entry name" value="PEROXIDE STRESS-ACTIVATED HISTIDINE KINASE MAK3"/>
    <property type="match status" value="1"/>
</dbReference>
<dbReference type="InterPro" id="IPR003661">
    <property type="entry name" value="HisK_dim/P_dom"/>
</dbReference>
<feature type="domain" description="Response regulatory" evidence="12">
    <location>
        <begin position="3"/>
        <end position="119"/>
    </location>
</feature>
<evidence type="ECO:0000256" key="3">
    <source>
        <dbReference type="ARBA" id="ARBA00022553"/>
    </source>
</evidence>
<dbReference type="RefSeq" id="WP_149265407.1">
    <property type="nucleotide sequence ID" value="NZ_VFJB01000002.1"/>
</dbReference>
<name>A0A5A8F565_9BACT</name>
<dbReference type="InterPro" id="IPR003594">
    <property type="entry name" value="HATPase_dom"/>
</dbReference>
<evidence type="ECO:0000256" key="9">
    <source>
        <dbReference type="PROSITE-ProRule" id="PRU00169"/>
    </source>
</evidence>
<dbReference type="SUPFAM" id="SSF47384">
    <property type="entry name" value="Homodimeric domain of signal transducing histidine kinase"/>
    <property type="match status" value="1"/>
</dbReference>
<dbReference type="SMART" id="SM00387">
    <property type="entry name" value="HATPase_c"/>
    <property type="match status" value="1"/>
</dbReference>
<evidence type="ECO:0000256" key="4">
    <source>
        <dbReference type="ARBA" id="ARBA00022679"/>
    </source>
</evidence>
<evidence type="ECO:0000259" key="11">
    <source>
        <dbReference type="PROSITE" id="PS50109"/>
    </source>
</evidence>
<dbReference type="EMBL" id="VFJB01000002">
    <property type="protein sequence ID" value="KAA0259152.1"/>
    <property type="molecule type" value="Genomic_DNA"/>
</dbReference>
<dbReference type="SUPFAM" id="SSF52172">
    <property type="entry name" value="CheY-like"/>
    <property type="match status" value="1"/>
</dbReference>
<evidence type="ECO:0000256" key="10">
    <source>
        <dbReference type="SAM" id="Coils"/>
    </source>
</evidence>
<dbReference type="AlphaFoldDB" id="A0A5A8F565"/>
<evidence type="ECO:0000313" key="13">
    <source>
        <dbReference type="EMBL" id="KAA0259152.1"/>
    </source>
</evidence>
<comment type="catalytic activity">
    <reaction evidence="1">
        <text>ATP + protein L-histidine = ADP + protein N-phospho-L-histidine.</text>
        <dbReference type="EC" id="2.7.13.3"/>
    </reaction>
</comment>
<evidence type="ECO:0000256" key="6">
    <source>
        <dbReference type="ARBA" id="ARBA00022777"/>
    </source>
</evidence>
<keyword evidence="3 9" id="KW-0597">Phosphoprotein</keyword>
<protein>
    <recommendedName>
        <fullName evidence="2">histidine kinase</fullName>
        <ecNumber evidence="2">2.7.13.3</ecNumber>
    </recommendedName>
</protein>
<sequence>MFKVLYVEDDFQSFKLVELVLKKHNIEVTLAKDGLEAIELTEKLVPDLIIMDINLPKLKGYEAAAIIKSNKATNHIPIIALTAVSDSNYEKLSMLAGCDAFYTKPIDPQKFGKEILKYIEQRKFEEKEIDFLSKEISVSLKHKTEELVKLEKTILNLNYKLNKILSSLPDAIFIIKKDFTIEYMNTEGLKLKILDNKFLNTSYFFDIFSTIDYNLEDLENNLNKFNKLSGIYLTLNNDSNRFFLTTFSFIDNNYLVTLKEITNIKKFEENVQHIEKLATIGQITSGIIHEINNPITAVKNYLSVLKNTINDEKQLSILEKIEFGIDRIFSLSNNLMTFTRKSSEKKYPLNLNHIIKSVFAFSEYEIKRGNVNVIFKLNENLPLILGNKTSIEQLVLNLLINANHAATENGNPEIHVKTYADDKKVFLEIEDNGNGIPEDIRDKIFEPFFTTKPEGKGTGLGLAIVKKIVEDHNANIMFDTGKNGTKFVISFPKYEKEYK</sequence>
<keyword evidence="8" id="KW-0902">Two-component regulatory system</keyword>
<dbReference type="InterPro" id="IPR036097">
    <property type="entry name" value="HisK_dim/P_sf"/>
</dbReference>
<feature type="coiled-coil region" evidence="10">
    <location>
        <begin position="115"/>
        <end position="160"/>
    </location>
</feature>
<comment type="caution">
    <text evidence="13">The sequence shown here is derived from an EMBL/GenBank/DDBJ whole genome shotgun (WGS) entry which is preliminary data.</text>
</comment>
<dbReference type="GO" id="GO:0000155">
    <property type="term" value="F:phosphorelay sensor kinase activity"/>
    <property type="evidence" value="ECO:0007669"/>
    <property type="project" value="InterPro"/>
</dbReference>
<keyword evidence="14" id="KW-1185">Reference proteome</keyword>
<accession>A0A5A8F565</accession>
<dbReference type="CDD" id="cd00082">
    <property type="entry name" value="HisKA"/>
    <property type="match status" value="1"/>
</dbReference>
<dbReference type="SMART" id="SM00388">
    <property type="entry name" value="HisKA"/>
    <property type="match status" value="1"/>
</dbReference>
<dbReference type="EC" id="2.7.13.3" evidence="2"/>
<keyword evidence="5" id="KW-0547">Nucleotide-binding</keyword>
<dbReference type="GO" id="GO:0005524">
    <property type="term" value="F:ATP binding"/>
    <property type="evidence" value="ECO:0007669"/>
    <property type="project" value="UniProtKB-KW"/>
</dbReference>
<organism evidence="13 14">
    <name type="scientific">Deferribacter autotrophicus</name>
    <dbReference type="NCBI Taxonomy" id="500465"/>
    <lineage>
        <taxon>Bacteria</taxon>
        <taxon>Pseudomonadati</taxon>
        <taxon>Deferribacterota</taxon>
        <taxon>Deferribacteres</taxon>
        <taxon>Deferribacterales</taxon>
        <taxon>Deferribacteraceae</taxon>
        <taxon>Deferribacter</taxon>
    </lineage>
</organism>
<evidence type="ECO:0000256" key="2">
    <source>
        <dbReference type="ARBA" id="ARBA00012438"/>
    </source>
</evidence>
<proteinExistence type="predicted"/>